<keyword evidence="6" id="KW-0472">Membrane</keyword>
<comment type="function">
    <text evidence="7">Component of the MICOS complex, a large protein complex of the mitochondrial inner membrane that plays crucial roles in the maintenance of crista junctions, inner membrane architecture, and formation of contact sites to the outer membrane.</text>
</comment>
<reference evidence="8" key="1">
    <citation type="submission" date="2020-11" db="EMBL/GenBank/DDBJ databases">
        <authorList>
            <person name="Tran Van P."/>
        </authorList>
    </citation>
    <scope>NUCLEOTIDE SEQUENCE</scope>
</reference>
<protein>
    <recommendedName>
        <fullName evidence="7">MICOS complex subunit</fullName>
    </recommendedName>
</protein>
<dbReference type="Pfam" id="PF09769">
    <property type="entry name" value="ApoO"/>
    <property type="match status" value="1"/>
</dbReference>
<dbReference type="EMBL" id="OA884615">
    <property type="protein sequence ID" value="CAD7281046.1"/>
    <property type="molecule type" value="Genomic_DNA"/>
</dbReference>
<evidence type="ECO:0000256" key="2">
    <source>
        <dbReference type="ARBA" id="ARBA00010904"/>
    </source>
</evidence>
<evidence type="ECO:0000256" key="1">
    <source>
        <dbReference type="ARBA" id="ARBA00004325"/>
    </source>
</evidence>
<organism evidence="8">
    <name type="scientific">Notodromas monacha</name>
    <dbReference type="NCBI Taxonomy" id="399045"/>
    <lineage>
        <taxon>Eukaryota</taxon>
        <taxon>Metazoa</taxon>
        <taxon>Ecdysozoa</taxon>
        <taxon>Arthropoda</taxon>
        <taxon>Crustacea</taxon>
        <taxon>Oligostraca</taxon>
        <taxon>Ostracoda</taxon>
        <taxon>Podocopa</taxon>
        <taxon>Podocopida</taxon>
        <taxon>Cypridocopina</taxon>
        <taxon>Cypridoidea</taxon>
        <taxon>Cyprididae</taxon>
        <taxon>Notodromas</taxon>
    </lineage>
</organism>
<evidence type="ECO:0000313" key="8">
    <source>
        <dbReference type="EMBL" id="CAD7281046.1"/>
    </source>
</evidence>
<evidence type="ECO:0000256" key="3">
    <source>
        <dbReference type="ARBA" id="ARBA00022692"/>
    </source>
</evidence>
<gene>
    <name evidence="8" type="ORF">NMOB1V02_LOCUS8700</name>
</gene>
<evidence type="ECO:0000256" key="7">
    <source>
        <dbReference type="RuleBase" id="RU363021"/>
    </source>
</evidence>
<dbReference type="EMBL" id="CAJPEX010002578">
    <property type="protein sequence ID" value="CAG0921198.1"/>
    <property type="molecule type" value="Genomic_DNA"/>
</dbReference>
<dbReference type="Proteomes" id="UP000678499">
    <property type="component" value="Unassembled WGS sequence"/>
</dbReference>
<dbReference type="InterPro" id="IPR033182">
    <property type="entry name" value="MIC26/MIC27_animal"/>
</dbReference>
<dbReference type="GO" id="GO:0061617">
    <property type="term" value="C:MICOS complex"/>
    <property type="evidence" value="ECO:0007669"/>
    <property type="project" value="UniProtKB-UniRule"/>
</dbReference>
<keyword evidence="4" id="KW-1133">Transmembrane helix</keyword>
<dbReference type="PANTHER" id="PTHR14564">
    <property type="entry name" value="MICOS COMPLEX SUBUNIT MIC26 / MIC27 FAMILY MEMBER"/>
    <property type="match status" value="1"/>
</dbReference>
<comment type="similarity">
    <text evidence="2">Belongs to the apolipoprotein O/MICOS complex subunit Mic27 family.</text>
</comment>
<evidence type="ECO:0000313" key="9">
    <source>
        <dbReference type="Proteomes" id="UP000678499"/>
    </source>
</evidence>
<evidence type="ECO:0000256" key="4">
    <source>
        <dbReference type="ARBA" id="ARBA00022989"/>
    </source>
</evidence>
<dbReference type="GO" id="GO:0042407">
    <property type="term" value="P:cristae formation"/>
    <property type="evidence" value="ECO:0007669"/>
    <property type="project" value="InterPro"/>
</dbReference>
<evidence type="ECO:0000256" key="6">
    <source>
        <dbReference type="ARBA" id="ARBA00023136"/>
    </source>
</evidence>
<proteinExistence type="inferred from homology"/>
<name>A0A7R9GG02_9CRUS</name>
<accession>A0A7R9GG02</accession>
<dbReference type="AlphaFoldDB" id="A0A7R9GG02"/>
<evidence type="ECO:0000256" key="5">
    <source>
        <dbReference type="ARBA" id="ARBA00023128"/>
    </source>
</evidence>
<dbReference type="InterPro" id="IPR019166">
    <property type="entry name" value="MIC26/MIC27"/>
</dbReference>
<keyword evidence="5 7" id="KW-0496">Mitochondrion</keyword>
<comment type="subcellular location">
    <subcellularLocation>
        <location evidence="7">Mitochondrion inner membrane</location>
    </subcellularLocation>
    <subcellularLocation>
        <location evidence="1">Mitochondrion membrane</location>
    </subcellularLocation>
</comment>
<sequence>MSVVINRPLVTAFNKKNEKVSSLKPFFWHQFNQILCLSGIRHEIAMNNQQPYSVSEDAGAIKRLPSPVELIVKLCVVLVFEVAVPSIPAKTLRRWHGKVNVSQKRYVPCSALAASDVPSLVFAGGHASRHLSEILFCRHPLYLRTRCASKLAAVIKMRNRWIPNFVYVVPPPTKFESAIKDARLAVGPYTGTVADLAGEAVSQGTYAISSLQRPENELIRYATIGLGAMCGSLLAYRKSFIKKLTLPIFGALGMTALSYPDKFSAVKDIAKEELAEASAVGLIFAKSVYVDLVDRMFNSPSLLGSADSKNDDGVKEINRIGEQMSTSTWSEWRKLREESLEKIRLFVNVCEQVSALQNELRNSEERAGFEKSVIEDVLVKAWGNYATSLSSIEADIQGYESLCLRMEASMNCDNDRILARFYRVGLSRRLLAVQRAKSVLFDNIKPLSACEFMAAVFGDIGGRISCDRVNEIVFFASQSLA</sequence>
<keyword evidence="7" id="KW-0999">Mitochondrion inner membrane</keyword>
<keyword evidence="3" id="KW-0812">Transmembrane</keyword>
<comment type="subunit">
    <text evidence="7">Component of the mitochondrial contact site and cristae organizing system (MICOS) complex.</text>
</comment>
<keyword evidence="9" id="KW-1185">Reference proteome</keyword>